<accession>A0A0G3XKU1</accession>
<reference evidence="3 4" key="1">
    <citation type="submission" date="2015-06" db="EMBL/GenBank/DDBJ databases">
        <authorList>
            <person name="Zeng Y."/>
            <person name="Huang Y."/>
        </authorList>
    </citation>
    <scope>NUCLEOTIDE SEQUENCE [LARGE SCALE GENOMIC DNA]</scope>
    <source>
        <strain evidence="3 4">PQ-2</strain>
    </source>
</reference>
<evidence type="ECO:0000256" key="1">
    <source>
        <dbReference type="ARBA" id="ARBA00006817"/>
    </source>
</evidence>
<gene>
    <name evidence="3" type="ORF">AB433_13955</name>
</gene>
<evidence type="ECO:0000313" key="4">
    <source>
        <dbReference type="Proteomes" id="UP000035287"/>
    </source>
</evidence>
<dbReference type="InterPro" id="IPR013538">
    <property type="entry name" value="ASHA1/2-like_C"/>
</dbReference>
<comment type="similarity">
    <text evidence="1">Belongs to the AHA1 family.</text>
</comment>
<dbReference type="Gene3D" id="3.30.530.20">
    <property type="match status" value="1"/>
</dbReference>
<dbReference type="KEGG" id="cna:AB433_13955"/>
<organism evidence="3 4">
    <name type="scientific">Croceicoccus naphthovorans</name>
    <dbReference type="NCBI Taxonomy" id="1348774"/>
    <lineage>
        <taxon>Bacteria</taxon>
        <taxon>Pseudomonadati</taxon>
        <taxon>Pseudomonadota</taxon>
        <taxon>Alphaproteobacteria</taxon>
        <taxon>Sphingomonadales</taxon>
        <taxon>Erythrobacteraceae</taxon>
        <taxon>Croceicoccus</taxon>
    </lineage>
</organism>
<feature type="domain" description="Activator of Hsp90 ATPase homologue 1/2-like C-terminal" evidence="2">
    <location>
        <begin position="18"/>
        <end position="149"/>
    </location>
</feature>
<dbReference type="OrthoDB" id="9803476at2"/>
<dbReference type="CDD" id="cd08899">
    <property type="entry name" value="SRPBCC_CalC_Aha1-like_6"/>
    <property type="match status" value="1"/>
</dbReference>
<proteinExistence type="inferred from homology"/>
<dbReference type="Pfam" id="PF08327">
    <property type="entry name" value="AHSA1"/>
    <property type="match status" value="1"/>
</dbReference>
<name>A0A0G3XKU1_9SPHN</name>
<dbReference type="EMBL" id="CP011770">
    <property type="protein sequence ID" value="AKM11857.1"/>
    <property type="molecule type" value="Genomic_DNA"/>
</dbReference>
<dbReference type="Proteomes" id="UP000035287">
    <property type="component" value="Chromosome"/>
</dbReference>
<keyword evidence="4" id="KW-1185">Reference proteome</keyword>
<protein>
    <submittedName>
        <fullName evidence="3">ATPase</fullName>
    </submittedName>
</protein>
<dbReference type="InterPro" id="IPR023393">
    <property type="entry name" value="START-like_dom_sf"/>
</dbReference>
<evidence type="ECO:0000313" key="3">
    <source>
        <dbReference type="EMBL" id="AKM11857.1"/>
    </source>
</evidence>
<dbReference type="SUPFAM" id="SSF55961">
    <property type="entry name" value="Bet v1-like"/>
    <property type="match status" value="1"/>
</dbReference>
<dbReference type="PATRIC" id="fig|1348774.3.peg.2935"/>
<dbReference type="AlphaFoldDB" id="A0A0G3XKU1"/>
<dbReference type="STRING" id="1348774.AB433_13955"/>
<evidence type="ECO:0000259" key="2">
    <source>
        <dbReference type="Pfam" id="PF08327"/>
    </source>
</evidence>
<sequence length="173" mass="19276">MPQDEITPNELRLERVFDAPIEKVWRYLVEPDLRAKWLMAGPTDLRVGGDFGLTMQHDNLSDDDVPTPEKYQGMIGTSWAEKIVAIDPPRLLKFGWDGGEAGQVTFALNEEAGGKTRLILTHIGLRGRDDAVNFGSGWTSHLTVLERRLQGERVPNFWAVHAEAEAKIDAALG</sequence>